<dbReference type="InterPro" id="IPR029068">
    <property type="entry name" value="Glyas_Bleomycin-R_OHBP_Dase"/>
</dbReference>
<evidence type="ECO:0000259" key="1">
    <source>
        <dbReference type="PROSITE" id="PS51819"/>
    </source>
</evidence>
<feature type="domain" description="VOC" evidence="1">
    <location>
        <begin position="4"/>
        <end position="123"/>
    </location>
</feature>
<evidence type="ECO:0000313" key="2">
    <source>
        <dbReference type="EMBL" id="RKS67922.1"/>
    </source>
</evidence>
<dbReference type="EMBL" id="RBWV01000017">
    <property type="protein sequence ID" value="RKS67922.1"/>
    <property type="molecule type" value="Genomic_DNA"/>
</dbReference>
<dbReference type="SUPFAM" id="SSF54593">
    <property type="entry name" value="Glyoxalase/Bleomycin resistance protein/Dihydroxybiphenyl dioxygenase"/>
    <property type="match status" value="1"/>
</dbReference>
<proteinExistence type="predicted"/>
<dbReference type="InterPro" id="IPR037523">
    <property type="entry name" value="VOC_core"/>
</dbReference>
<dbReference type="CDD" id="cd06587">
    <property type="entry name" value="VOC"/>
    <property type="match status" value="1"/>
</dbReference>
<dbReference type="PANTHER" id="PTHR35908:SF1">
    <property type="entry name" value="CONSERVED PROTEIN"/>
    <property type="match status" value="1"/>
</dbReference>
<keyword evidence="2" id="KW-0456">Lyase</keyword>
<dbReference type="Pfam" id="PF18029">
    <property type="entry name" value="Glyoxalase_6"/>
    <property type="match status" value="1"/>
</dbReference>
<organism evidence="2 3">
    <name type="scientific">Motilibacter peucedani</name>
    <dbReference type="NCBI Taxonomy" id="598650"/>
    <lineage>
        <taxon>Bacteria</taxon>
        <taxon>Bacillati</taxon>
        <taxon>Actinomycetota</taxon>
        <taxon>Actinomycetes</taxon>
        <taxon>Motilibacterales</taxon>
        <taxon>Motilibacteraceae</taxon>
        <taxon>Motilibacter</taxon>
    </lineage>
</organism>
<protein>
    <submittedName>
        <fullName evidence="2">Putative enzyme related to lactoylglutathione lyase</fullName>
    </submittedName>
</protein>
<sequence length="123" mass="13379">MALSLYSTVLNTGDLRRSYEFWHGLLGATPRDADQDFSEFLAHGWVTLVLPGGGRLALQAGALAPVERDQPIHLDLVADDRAAEVARAVSLGASEVGDWPYPDDADYTVLRDPDGHLFCVVDE</sequence>
<comment type="caution">
    <text evidence="2">The sequence shown here is derived from an EMBL/GenBank/DDBJ whole genome shotgun (WGS) entry which is preliminary data.</text>
</comment>
<dbReference type="RefSeq" id="WP_121195074.1">
    <property type="nucleotide sequence ID" value="NZ_RBWV01000017.1"/>
</dbReference>
<accession>A0A420XJM0</accession>
<dbReference type="Proteomes" id="UP000281955">
    <property type="component" value="Unassembled WGS sequence"/>
</dbReference>
<dbReference type="GO" id="GO:0016829">
    <property type="term" value="F:lyase activity"/>
    <property type="evidence" value="ECO:0007669"/>
    <property type="project" value="UniProtKB-KW"/>
</dbReference>
<dbReference type="OrthoDB" id="5524593at2"/>
<evidence type="ECO:0000313" key="3">
    <source>
        <dbReference type="Proteomes" id="UP000281955"/>
    </source>
</evidence>
<gene>
    <name evidence="2" type="ORF">CLV35_3828</name>
</gene>
<dbReference type="InterPro" id="IPR041581">
    <property type="entry name" value="Glyoxalase_6"/>
</dbReference>
<dbReference type="InParanoid" id="A0A420XJM0"/>
<dbReference type="Gene3D" id="3.10.180.10">
    <property type="entry name" value="2,3-Dihydroxybiphenyl 1,2-Dioxygenase, domain 1"/>
    <property type="match status" value="1"/>
</dbReference>
<reference evidence="2 3" key="1">
    <citation type="submission" date="2018-10" db="EMBL/GenBank/DDBJ databases">
        <title>Genomic Encyclopedia of Archaeal and Bacterial Type Strains, Phase II (KMG-II): from individual species to whole genera.</title>
        <authorList>
            <person name="Goeker M."/>
        </authorList>
    </citation>
    <scope>NUCLEOTIDE SEQUENCE [LARGE SCALE GENOMIC DNA]</scope>
    <source>
        <strain evidence="2 3">RP-AC37</strain>
    </source>
</reference>
<dbReference type="PANTHER" id="PTHR35908">
    <property type="entry name" value="HYPOTHETICAL FUSION PROTEIN"/>
    <property type="match status" value="1"/>
</dbReference>
<dbReference type="PROSITE" id="PS51819">
    <property type="entry name" value="VOC"/>
    <property type="match status" value="1"/>
</dbReference>
<name>A0A420XJM0_9ACTN</name>
<keyword evidence="3" id="KW-1185">Reference proteome</keyword>
<dbReference type="AlphaFoldDB" id="A0A420XJM0"/>